<dbReference type="GO" id="GO:0008360">
    <property type="term" value="P:regulation of cell shape"/>
    <property type="evidence" value="ECO:0007669"/>
    <property type="project" value="UniProtKB-KW"/>
</dbReference>
<protein>
    <recommendedName>
        <fullName evidence="2">Cell shape-determining protein MreC</fullName>
    </recommendedName>
    <alternativeName>
        <fullName evidence="4">Cell shape protein MreC</fullName>
    </alternativeName>
</protein>
<proteinExistence type="inferred from homology"/>
<dbReference type="InterPro" id="IPR007221">
    <property type="entry name" value="MreC"/>
</dbReference>
<evidence type="ECO:0000256" key="4">
    <source>
        <dbReference type="ARBA" id="ARBA00032089"/>
    </source>
</evidence>
<dbReference type="GO" id="GO:0005886">
    <property type="term" value="C:plasma membrane"/>
    <property type="evidence" value="ECO:0007669"/>
    <property type="project" value="TreeGrafter"/>
</dbReference>
<reference evidence="6" key="1">
    <citation type="submission" date="2020-07" db="EMBL/GenBank/DDBJ databases">
        <title>Huge and variable diversity of episymbiotic CPR bacteria and DPANN archaea in groundwater ecosystems.</title>
        <authorList>
            <person name="He C.Y."/>
            <person name="Keren R."/>
            <person name="Whittaker M."/>
            <person name="Farag I.F."/>
            <person name="Doudna J."/>
            <person name="Cate J.H.D."/>
            <person name="Banfield J.F."/>
        </authorList>
    </citation>
    <scope>NUCLEOTIDE SEQUENCE</scope>
    <source>
        <strain evidence="6">NC_groundwater_17_Pr7_B-0.1um_64_12</strain>
    </source>
</reference>
<evidence type="ECO:0000256" key="3">
    <source>
        <dbReference type="ARBA" id="ARBA00022960"/>
    </source>
</evidence>
<evidence type="ECO:0000313" key="7">
    <source>
        <dbReference type="Proteomes" id="UP000727962"/>
    </source>
</evidence>
<evidence type="ECO:0000256" key="1">
    <source>
        <dbReference type="ARBA" id="ARBA00009369"/>
    </source>
</evidence>
<name>A0A931LWC8_FIMGI</name>
<dbReference type="Gene3D" id="2.40.10.350">
    <property type="entry name" value="Rod shape-determining protein MreC, domain 2"/>
    <property type="match status" value="1"/>
</dbReference>
<dbReference type="EMBL" id="JACOSL010000062">
    <property type="protein sequence ID" value="MBI1757413.1"/>
    <property type="molecule type" value="Genomic_DNA"/>
</dbReference>
<dbReference type="InterPro" id="IPR055342">
    <property type="entry name" value="MreC_beta-barrel_core"/>
</dbReference>
<organism evidence="6 7">
    <name type="scientific">Fimbriimonas ginsengisoli</name>
    <dbReference type="NCBI Taxonomy" id="1005039"/>
    <lineage>
        <taxon>Bacteria</taxon>
        <taxon>Bacillati</taxon>
        <taxon>Armatimonadota</taxon>
        <taxon>Fimbriimonadia</taxon>
        <taxon>Fimbriimonadales</taxon>
        <taxon>Fimbriimonadaceae</taxon>
        <taxon>Fimbriimonas</taxon>
    </lineage>
</organism>
<evidence type="ECO:0000256" key="2">
    <source>
        <dbReference type="ARBA" id="ARBA00013855"/>
    </source>
</evidence>
<gene>
    <name evidence="6" type="ORF">HYR64_09940</name>
</gene>
<sequence length="259" mass="27804">MFVLCLVGIAMGKWQTSARVGGIFDPAGRVAQSLVGVPAGEIGTALDRVGDLVTGVWRAPSLLTENRSLRAQLAVQAQYMDTIRDLEREIESLRKLQGLPTLAGRTRIPSKVIGFFPYENRLTLDVGSRQGVRVGLPVLAADGLVGRIQVVADEQSQVLLLCSPEPSNQVGALALRDPPLAGLLRGESPTKLILELNDPNAPVETGDLVVTSGFSERIPRGIPIGRVIQVDRNDEFGKRRASVFPSVAMGSVQQVVVLR</sequence>
<comment type="caution">
    <text evidence="6">The sequence shown here is derived from an EMBL/GenBank/DDBJ whole genome shotgun (WGS) entry which is preliminary data.</text>
</comment>
<dbReference type="PANTHER" id="PTHR34138:SF1">
    <property type="entry name" value="CELL SHAPE-DETERMINING PROTEIN MREC"/>
    <property type="match status" value="1"/>
</dbReference>
<evidence type="ECO:0000313" key="6">
    <source>
        <dbReference type="EMBL" id="MBI1757413.1"/>
    </source>
</evidence>
<evidence type="ECO:0000259" key="5">
    <source>
        <dbReference type="Pfam" id="PF04085"/>
    </source>
</evidence>
<dbReference type="InterPro" id="IPR042175">
    <property type="entry name" value="Cell/Rod_MreC_2"/>
</dbReference>
<dbReference type="PANTHER" id="PTHR34138">
    <property type="entry name" value="CELL SHAPE-DETERMINING PROTEIN MREC"/>
    <property type="match status" value="1"/>
</dbReference>
<keyword evidence="3" id="KW-0133">Cell shape</keyword>
<accession>A0A931LWC8</accession>
<feature type="domain" description="Rod shape-determining protein MreC beta-barrel core" evidence="5">
    <location>
        <begin position="117"/>
        <end position="258"/>
    </location>
</feature>
<dbReference type="AlphaFoldDB" id="A0A931LWC8"/>
<dbReference type="Gene3D" id="2.40.10.340">
    <property type="entry name" value="Rod shape-determining protein MreC, domain 1"/>
    <property type="match status" value="1"/>
</dbReference>
<dbReference type="PIRSF" id="PIRSF038471">
    <property type="entry name" value="MreC"/>
    <property type="match status" value="1"/>
</dbReference>
<comment type="similarity">
    <text evidence="1">Belongs to the MreC family.</text>
</comment>
<dbReference type="Pfam" id="PF04085">
    <property type="entry name" value="MreC"/>
    <property type="match status" value="1"/>
</dbReference>
<dbReference type="Proteomes" id="UP000727962">
    <property type="component" value="Unassembled WGS sequence"/>
</dbReference>
<dbReference type="InterPro" id="IPR042177">
    <property type="entry name" value="Cell/Rod_1"/>
</dbReference>